<evidence type="ECO:0000256" key="4">
    <source>
        <dbReference type="ARBA" id="ARBA00023163"/>
    </source>
</evidence>
<dbReference type="CDD" id="cd08422">
    <property type="entry name" value="PBP2_CrgA_like"/>
    <property type="match status" value="1"/>
</dbReference>
<dbReference type="PANTHER" id="PTHR30537">
    <property type="entry name" value="HTH-TYPE TRANSCRIPTIONAL REGULATOR"/>
    <property type="match status" value="1"/>
</dbReference>
<dbReference type="EMBL" id="CP000438">
    <property type="protein sequence ID" value="ABJ15138.1"/>
    <property type="molecule type" value="Genomic_DNA"/>
</dbReference>
<dbReference type="SUPFAM" id="SSF46785">
    <property type="entry name" value="Winged helix' DNA-binding domain"/>
    <property type="match status" value="1"/>
</dbReference>
<reference evidence="6 7" key="1">
    <citation type="journal article" date="2006" name="Genome Biol.">
        <title>Genomic analysis reveals that Pseudomonas aeruginosa virulence is combinatorial.</title>
        <authorList>
            <person name="Lee D.G."/>
            <person name="Urbach J.M."/>
            <person name="Wu G."/>
            <person name="Liberati N.T."/>
            <person name="Feinbaum R.L."/>
            <person name="Miyata S."/>
            <person name="Diggins L.T."/>
            <person name="He J."/>
            <person name="Saucier M."/>
            <person name="Deziel E."/>
            <person name="Friedman L."/>
            <person name="Li L."/>
            <person name="Grills G."/>
            <person name="Montgomery K."/>
            <person name="Kucherlapati R."/>
            <person name="Rahme L.G."/>
            <person name="Ausubel F.M."/>
        </authorList>
    </citation>
    <scope>NUCLEOTIDE SEQUENCE [LARGE SCALE GENOMIC DNA]</scope>
    <source>
        <strain evidence="6 7">UCBPP-PA14</strain>
    </source>
</reference>
<comment type="similarity">
    <text evidence="1">Belongs to the LysR transcriptional regulatory family.</text>
</comment>
<accession>A0A0H2ZKA4</accession>
<gene>
    <name evidence="6" type="ordered locus">PA14_02290</name>
</gene>
<dbReference type="InterPro" id="IPR036388">
    <property type="entry name" value="WH-like_DNA-bd_sf"/>
</dbReference>
<dbReference type="PANTHER" id="PTHR30537:SF72">
    <property type="entry name" value="LYSR FAMILY TRANSCRIPTIONAL REGULATOR"/>
    <property type="match status" value="1"/>
</dbReference>
<keyword evidence="2" id="KW-0805">Transcription regulation</keyword>
<keyword evidence="3" id="KW-0238">DNA-binding</keyword>
<dbReference type="SUPFAM" id="SSF53850">
    <property type="entry name" value="Periplasmic binding protein-like II"/>
    <property type="match status" value="1"/>
</dbReference>
<evidence type="ECO:0000256" key="3">
    <source>
        <dbReference type="ARBA" id="ARBA00023125"/>
    </source>
</evidence>
<dbReference type="InterPro" id="IPR058163">
    <property type="entry name" value="LysR-type_TF_proteobact-type"/>
</dbReference>
<dbReference type="GO" id="GO:0043565">
    <property type="term" value="F:sequence-specific DNA binding"/>
    <property type="evidence" value="ECO:0007669"/>
    <property type="project" value="TreeGrafter"/>
</dbReference>
<dbReference type="PROSITE" id="PS50931">
    <property type="entry name" value="HTH_LYSR"/>
    <property type="match status" value="1"/>
</dbReference>
<dbReference type="InterPro" id="IPR000847">
    <property type="entry name" value="LysR_HTH_N"/>
</dbReference>
<dbReference type="KEGG" id="pau:PA14_02290"/>
<dbReference type="FunFam" id="3.40.190.290:FF:000098">
    <property type="entry name" value="LysR family transcriptional regulator"/>
    <property type="match status" value="1"/>
</dbReference>
<organism evidence="6 7">
    <name type="scientific">Pseudomonas aeruginosa (strain UCBPP-PA14)</name>
    <dbReference type="NCBI Taxonomy" id="208963"/>
    <lineage>
        <taxon>Bacteria</taxon>
        <taxon>Pseudomonadati</taxon>
        <taxon>Pseudomonadota</taxon>
        <taxon>Gammaproteobacteria</taxon>
        <taxon>Pseudomonadales</taxon>
        <taxon>Pseudomonadaceae</taxon>
        <taxon>Pseudomonas</taxon>
    </lineage>
</organism>
<keyword evidence="4" id="KW-0804">Transcription</keyword>
<dbReference type="GO" id="GO:0003700">
    <property type="term" value="F:DNA-binding transcription factor activity"/>
    <property type="evidence" value="ECO:0007669"/>
    <property type="project" value="InterPro"/>
</dbReference>
<protein>
    <submittedName>
        <fullName evidence="6">Putative transcriptional regulator, LysR family</fullName>
    </submittedName>
</protein>
<evidence type="ECO:0000313" key="6">
    <source>
        <dbReference type="EMBL" id="ABJ15138.1"/>
    </source>
</evidence>
<dbReference type="RefSeq" id="WP_003137057.1">
    <property type="nucleotide sequence ID" value="NC_008463.1"/>
</dbReference>
<dbReference type="Proteomes" id="UP000000653">
    <property type="component" value="Chromosome"/>
</dbReference>
<evidence type="ECO:0000256" key="1">
    <source>
        <dbReference type="ARBA" id="ARBA00009437"/>
    </source>
</evidence>
<dbReference type="BioCyc" id="PAER208963:G1G74-189-MONOMER"/>
<dbReference type="GO" id="GO:0006351">
    <property type="term" value="P:DNA-templated transcription"/>
    <property type="evidence" value="ECO:0007669"/>
    <property type="project" value="TreeGrafter"/>
</dbReference>
<evidence type="ECO:0000313" key="7">
    <source>
        <dbReference type="Proteomes" id="UP000000653"/>
    </source>
</evidence>
<dbReference type="Gene3D" id="1.10.10.10">
    <property type="entry name" value="Winged helix-like DNA-binding domain superfamily/Winged helix DNA-binding domain"/>
    <property type="match status" value="1"/>
</dbReference>
<sequence>METLSNIQCFVRSAEAGSFAEAARRLGLTPAGVGKNVARLESNLGVRLFQRSTRRLTLTEAGERFLQEVGGSLEGIQTALANVSSVGNQPSGTLKVSMGLAFGRDYILPLLGEFLERYPDIVPDWHFDNRQVDLIGEGFDAAIGGGFELPPPGVVARNLTPGHLILLASPAYLRDKPPIRHPGDLGGFDGIRIRSPQTGRVRSWPLRRRNGEEAPIELRERMTMSDPEATCEVAAMGLGITLVCMQHAYAYLESGALVRVLPDWYVDAGNTSLYYAANKLLPAKTRVFVDFVVDYFRRQDLARRFSAFPTG</sequence>
<dbReference type="FunFam" id="1.10.10.10:FF:000001">
    <property type="entry name" value="LysR family transcriptional regulator"/>
    <property type="match status" value="1"/>
</dbReference>
<dbReference type="Pfam" id="PF00126">
    <property type="entry name" value="HTH_1"/>
    <property type="match status" value="1"/>
</dbReference>
<dbReference type="AlphaFoldDB" id="A0A0H2ZKA4"/>
<name>A0A0H2ZKA4_PSEAB</name>
<dbReference type="Pfam" id="PF03466">
    <property type="entry name" value="LysR_substrate"/>
    <property type="match status" value="1"/>
</dbReference>
<dbReference type="InterPro" id="IPR005119">
    <property type="entry name" value="LysR_subst-bd"/>
</dbReference>
<proteinExistence type="inferred from homology"/>
<evidence type="ECO:0000259" key="5">
    <source>
        <dbReference type="PROSITE" id="PS50931"/>
    </source>
</evidence>
<dbReference type="InterPro" id="IPR036390">
    <property type="entry name" value="WH_DNA-bd_sf"/>
</dbReference>
<dbReference type="Gene3D" id="3.40.190.290">
    <property type="match status" value="1"/>
</dbReference>
<feature type="domain" description="HTH lysR-type" evidence="5">
    <location>
        <begin position="1"/>
        <end position="59"/>
    </location>
</feature>
<dbReference type="HOGENOM" id="CLU_039613_16_1_6"/>
<evidence type="ECO:0000256" key="2">
    <source>
        <dbReference type="ARBA" id="ARBA00023015"/>
    </source>
</evidence>